<dbReference type="EMBL" id="OR260090">
    <property type="protein sequence ID" value="WNV48182.1"/>
    <property type="molecule type" value="Genomic_DNA"/>
</dbReference>
<evidence type="ECO:0000313" key="1">
    <source>
        <dbReference type="EMBL" id="WNV48182.1"/>
    </source>
</evidence>
<sequence>MRVTDLPSPGIGAYGIELRRTCANIIMRQAVIAGKYVGGKTDQAKTLKAFFDACSSALTPIANT</sequence>
<keyword evidence="2" id="KW-1185">Reference proteome</keyword>
<protein>
    <submittedName>
        <fullName evidence="1">Uncharacterized protein</fullName>
    </submittedName>
</protein>
<gene>
    <name evidence="1" type="ORF">Ql52_gp046</name>
</gene>
<proteinExistence type="predicted"/>
<accession>A0AA96Q2G8</accession>
<dbReference type="Proteomes" id="UP001301924">
    <property type="component" value="Segment"/>
</dbReference>
<organism evidence="1 2">
    <name type="scientific">Caulobacter phage Quill_5.2</name>
    <dbReference type="NCBI Taxonomy" id="3075108"/>
    <lineage>
        <taxon>Viruses</taxon>
        <taxon>Duplodnaviria</taxon>
        <taxon>Heunggongvirae</taxon>
        <taxon>Uroviricota</taxon>
        <taxon>Caudoviricetes</taxon>
        <taxon>Autographivirales</taxon>
        <taxon>Autonotataviridae</taxon>
        <taxon>Lullwatervirus</taxon>
        <taxon>Lullwatervirus quill52</taxon>
    </lineage>
</organism>
<evidence type="ECO:0000313" key="2">
    <source>
        <dbReference type="Proteomes" id="UP001301924"/>
    </source>
</evidence>
<reference evidence="2" key="1">
    <citation type="journal article" date="2024" name="Viruses">
        <title>New Genera and Species of Caulobacter and Brevundimonas Bacteriophages Provide Insights into Phage Genome Evolution.</title>
        <authorList>
            <person name="Ely B."/>
            <person name="Hils M."/>
            <person name="Clarke A."/>
            <person name="Albert M."/>
            <person name="Holness N."/>
            <person name="Lenski J."/>
            <person name="Mohammadi T."/>
        </authorList>
    </citation>
    <scope>NUCLEOTIDE SEQUENCE [LARGE SCALE GENOMIC DNA]</scope>
</reference>
<name>A0AA96Q2G8_9CAUD</name>